<evidence type="ECO:0000313" key="2">
    <source>
        <dbReference type="EMBL" id="EYC06515.1"/>
    </source>
</evidence>
<evidence type="ECO:0000313" key="3">
    <source>
        <dbReference type="Proteomes" id="UP000024635"/>
    </source>
</evidence>
<protein>
    <submittedName>
        <fullName evidence="2">Uncharacterized protein</fullName>
    </submittedName>
</protein>
<feature type="region of interest" description="Disordered" evidence="1">
    <location>
        <begin position="27"/>
        <end position="46"/>
    </location>
</feature>
<proteinExistence type="predicted"/>
<dbReference type="EMBL" id="JARK01001411">
    <property type="protein sequence ID" value="EYC06515.1"/>
    <property type="molecule type" value="Genomic_DNA"/>
</dbReference>
<dbReference type="Proteomes" id="UP000024635">
    <property type="component" value="Unassembled WGS sequence"/>
</dbReference>
<name>A0A016TUP6_9BILA</name>
<evidence type="ECO:0000256" key="1">
    <source>
        <dbReference type="SAM" id="MobiDB-lite"/>
    </source>
</evidence>
<dbReference type="OrthoDB" id="5875464at2759"/>
<dbReference type="AlphaFoldDB" id="A0A016TUP6"/>
<sequence>MIRSLQDDKPYPPCGGHYNVAFDLSQDSTSSEKMDSEKGVSNQGFYEPERLSEQTRFGLLEKQSRGWAFCVHSAAFYCFSDKSNSGSVSARKTSLIRSLRKESKAKQPPVEFEMKLQSSVGSRPGTSVSNETLTTSCDYGMHGTLNGFQNMNSRNWIRRICVGLFDQVVAAVDSYRLLV</sequence>
<reference evidence="3" key="1">
    <citation type="journal article" date="2015" name="Nat. Genet.">
        <title>The genome and transcriptome of the zoonotic hookworm Ancylostoma ceylanicum identify infection-specific gene families.</title>
        <authorList>
            <person name="Schwarz E.M."/>
            <person name="Hu Y."/>
            <person name="Antoshechkin I."/>
            <person name="Miller M.M."/>
            <person name="Sternberg P.W."/>
            <person name="Aroian R.V."/>
        </authorList>
    </citation>
    <scope>NUCLEOTIDE SEQUENCE</scope>
    <source>
        <strain evidence="3">HY135</strain>
    </source>
</reference>
<keyword evidence="3" id="KW-1185">Reference proteome</keyword>
<organism evidence="2 3">
    <name type="scientific">Ancylostoma ceylanicum</name>
    <dbReference type="NCBI Taxonomy" id="53326"/>
    <lineage>
        <taxon>Eukaryota</taxon>
        <taxon>Metazoa</taxon>
        <taxon>Ecdysozoa</taxon>
        <taxon>Nematoda</taxon>
        <taxon>Chromadorea</taxon>
        <taxon>Rhabditida</taxon>
        <taxon>Rhabditina</taxon>
        <taxon>Rhabditomorpha</taxon>
        <taxon>Strongyloidea</taxon>
        <taxon>Ancylostomatidae</taxon>
        <taxon>Ancylostomatinae</taxon>
        <taxon>Ancylostoma</taxon>
    </lineage>
</organism>
<gene>
    <name evidence="2" type="primary">Acey_s0075.g934</name>
    <name evidence="2" type="ORF">Y032_0075g934</name>
</gene>
<dbReference type="STRING" id="53326.A0A016TUP6"/>
<accession>A0A016TUP6</accession>
<comment type="caution">
    <text evidence="2">The sequence shown here is derived from an EMBL/GenBank/DDBJ whole genome shotgun (WGS) entry which is preliminary data.</text>
</comment>